<dbReference type="PRINTS" id="PR00359">
    <property type="entry name" value="BP450"/>
</dbReference>
<dbReference type="PROSITE" id="PS00086">
    <property type="entry name" value="CYTOCHROME_P450"/>
    <property type="match status" value="1"/>
</dbReference>
<keyword evidence="2" id="KW-0349">Heme</keyword>
<dbReference type="InterPro" id="IPR002397">
    <property type="entry name" value="Cyt_P450_B"/>
</dbReference>
<keyword evidence="2" id="KW-0503">Monooxygenase</keyword>
<gene>
    <name evidence="3" type="ORF">GSF22_23970</name>
</gene>
<dbReference type="InterPro" id="IPR036396">
    <property type="entry name" value="Cyt_P450_sf"/>
</dbReference>
<protein>
    <submittedName>
        <fullName evidence="3">Cytochrome P450</fullName>
    </submittedName>
</protein>
<dbReference type="PANTHER" id="PTHR46696:SF1">
    <property type="entry name" value="CYTOCHROME P450 YJIB-RELATED"/>
    <property type="match status" value="1"/>
</dbReference>
<comment type="similarity">
    <text evidence="1 2">Belongs to the cytochrome P450 family.</text>
</comment>
<dbReference type="Proteomes" id="UP000823521">
    <property type="component" value="Unassembled WGS sequence"/>
</dbReference>
<dbReference type="SUPFAM" id="SSF48264">
    <property type="entry name" value="Cytochrome P450"/>
    <property type="match status" value="1"/>
</dbReference>
<organism evidence="3 4">
    <name type="scientific">Micromonospora echinofusca</name>
    <dbReference type="NCBI Taxonomy" id="47858"/>
    <lineage>
        <taxon>Bacteria</taxon>
        <taxon>Bacillati</taxon>
        <taxon>Actinomycetota</taxon>
        <taxon>Actinomycetes</taxon>
        <taxon>Micromonosporales</taxon>
        <taxon>Micromonosporaceae</taxon>
        <taxon>Micromonospora</taxon>
    </lineage>
</organism>
<dbReference type="PANTHER" id="PTHR46696">
    <property type="entry name" value="P450, PUTATIVE (EUROFUNG)-RELATED"/>
    <property type="match status" value="1"/>
</dbReference>
<evidence type="ECO:0000313" key="3">
    <source>
        <dbReference type="EMBL" id="MBO4209033.1"/>
    </source>
</evidence>
<keyword evidence="4" id="KW-1185">Reference proteome</keyword>
<keyword evidence="2" id="KW-0560">Oxidoreductase</keyword>
<evidence type="ECO:0000256" key="2">
    <source>
        <dbReference type="RuleBase" id="RU000461"/>
    </source>
</evidence>
<proteinExistence type="inferred from homology"/>
<dbReference type="Pfam" id="PF00067">
    <property type="entry name" value="p450"/>
    <property type="match status" value="2"/>
</dbReference>
<evidence type="ECO:0000256" key="1">
    <source>
        <dbReference type="ARBA" id="ARBA00010617"/>
    </source>
</evidence>
<evidence type="ECO:0000313" key="4">
    <source>
        <dbReference type="Proteomes" id="UP000823521"/>
    </source>
</evidence>
<dbReference type="InterPro" id="IPR001128">
    <property type="entry name" value="Cyt_P450"/>
</dbReference>
<dbReference type="RefSeq" id="WP_208816009.1">
    <property type="nucleotide sequence ID" value="NZ_WVUH01000254.1"/>
</dbReference>
<keyword evidence="2" id="KW-0479">Metal-binding</keyword>
<keyword evidence="2" id="KW-0408">Iron</keyword>
<sequence>MDITSVLAGLYSEDGRRDPYPHYADLHRLGPVSALPPRPLEGVPVAIACGYEVVDQVLRDPEWFKNTLPSEGEHQILNTFETSMMFTNPPTHGRMRQVFARAFTPRRLDALEPVVVRVTEQLLDRMADLGAGGASFDYVAEFAYPLPALVMAEFIGIPETDLDWYRVRVKQIDDFLDISGKTPELIRAADDAASELRGYYTDLIAHRRRSPGDDLISNLVAAVDAGTAGITEQELVSNLIVLFNASFVTTIYLLGSGLPLLLDQPDVVAKLPGDPDLALDCCHEILRCESPVQFLTRQAPRDTELAGVPVGRDQVVLLMVGAANRDPAVFADPDRFDPTRQGPPSLAFGAGAHFCLGAAVSRIEGRIALPRLFARFPGLAVAGPPVYTGNLFLRGVDVLPVTTG</sequence>
<dbReference type="Gene3D" id="1.10.630.10">
    <property type="entry name" value="Cytochrome P450"/>
    <property type="match status" value="1"/>
</dbReference>
<dbReference type="CDD" id="cd20625">
    <property type="entry name" value="CYP164-like"/>
    <property type="match status" value="1"/>
</dbReference>
<comment type="caution">
    <text evidence="3">The sequence shown here is derived from an EMBL/GenBank/DDBJ whole genome shotgun (WGS) entry which is preliminary data.</text>
</comment>
<reference evidence="3 4" key="1">
    <citation type="submission" date="2019-12" db="EMBL/GenBank/DDBJ databases">
        <title>Whole genome sequencing of endophytic Actinobacterium Micromonospora sp. MPMI6T.</title>
        <authorList>
            <person name="Evv R."/>
            <person name="Podile A.R."/>
        </authorList>
    </citation>
    <scope>NUCLEOTIDE SEQUENCE [LARGE SCALE GENOMIC DNA]</scope>
    <source>
        <strain evidence="3 4">MPMI6</strain>
    </source>
</reference>
<dbReference type="EMBL" id="WVUH01000254">
    <property type="protein sequence ID" value="MBO4209033.1"/>
    <property type="molecule type" value="Genomic_DNA"/>
</dbReference>
<name>A0ABS3VX03_MICEH</name>
<dbReference type="InterPro" id="IPR017972">
    <property type="entry name" value="Cyt_P450_CS"/>
</dbReference>
<accession>A0ABS3VX03</accession>